<feature type="compositionally biased region" description="Polar residues" evidence="1">
    <location>
        <begin position="102"/>
        <end position="133"/>
    </location>
</feature>
<dbReference type="OrthoDB" id="381190at2759"/>
<dbReference type="PANTHER" id="PTHR11139:SF9">
    <property type="entry name" value="SERINE_THREONINE-PROTEIN KINASE MTOR"/>
    <property type="match status" value="1"/>
</dbReference>
<evidence type="ECO:0000256" key="1">
    <source>
        <dbReference type="SAM" id="MobiDB-lite"/>
    </source>
</evidence>
<dbReference type="PANTHER" id="PTHR11139">
    <property type="entry name" value="ATAXIA TELANGIECTASIA MUTATED ATM -RELATED"/>
    <property type="match status" value="1"/>
</dbReference>
<keyword evidence="4" id="KW-1185">Reference proteome</keyword>
<feature type="region of interest" description="Disordered" evidence="1">
    <location>
        <begin position="101"/>
        <end position="137"/>
    </location>
</feature>
<reference evidence="3" key="1">
    <citation type="journal article" date="2020" name="New Phytol.">
        <title>Comparative genomics reveals dynamic genome evolution in host specialist ectomycorrhizal fungi.</title>
        <authorList>
            <person name="Lofgren L.A."/>
            <person name="Nguyen N.H."/>
            <person name="Vilgalys R."/>
            <person name="Ruytinx J."/>
            <person name="Liao H.L."/>
            <person name="Branco S."/>
            <person name="Kuo A."/>
            <person name="LaButti K."/>
            <person name="Lipzen A."/>
            <person name="Andreopoulos W."/>
            <person name="Pangilinan J."/>
            <person name="Riley R."/>
            <person name="Hundley H."/>
            <person name="Na H."/>
            <person name="Barry K."/>
            <person name="Grigoriev I.V."/>
            <person name="Stajich J.E."/>
            <person name="Kennedy P.G."/>
        </authorList>
    </citation>
    <scope>NUCLEOTIDE SEQUENCE</scope>
    <source>
        <strain evidence="3">S12</strain>
    </source>
</reference>
<dbReference type="GO" id="GO:0031932">
    <property type="term" value="C:TORC2 complex"/>
    <property type="evidence" value="ECO:0007669"/>
    <property type="project" value="TreeGrafter"/>
</dbReference>
<comment type="caution">
    <text evidence="3">The sequence shown here is derived from an EMBL/GenBank/DDBJ whole genome shotgun (WGS) entry which is preliminary data.</text>
</comment>
<name>A0A9P7AE23_9AGAM</name>
<organism evidence="3 4">
    <name type="scientific">Suillus plorans</name>
    <dbReference type="NCBI Taxonomy" id="116603"/>
    <lineage>
        <taxon>Eukaryota</taxon>
        <taxon>Fungi</taxon>
        <taxon>Dikarya</taxon>
        <taxon>Basidiomycota</taxon>
        <taxon>Agaricomycotina</taxon>
        <taxon>Agaricomycetes</taxon>
        <taxon>Agaricomycetidae</taxon>
        <taxon>Boletales</taxon>
        <taxon>Suillineae</taxon>
        <taxon>Suillaceae</taxon>
        <taxon>Suillus</taxon>
    </lineage>
</organism>
<evidence type="ECO:0000313" key="4">
    <source>
        <dbReference type="Proteomes" id="UP000719766"/>
    </source>
</evidence>
<dbReference type="PROSITE" id="PS51189">
    <property type="entry name" value="FAT"/>
    <property type="match status" value="1"/>
</dbReference>
<gene>
    <name evidence="3" type="ORF">HD556DRAFT_1507256</name>
</gene>
<dbReference type="EMBL" id="JABBWE010000093">
    <property type="protein sequence ID" value="KAG1786401.1"/>
    <property type="molecule type" value="Genomic_DNA"/>
</dbReference>
<evidence type="ECO:0000313" key="3">
    <source>
        <dbReference type="EMBL" id="KAG1786401.1"/>
    </source>
</evidence>
<dbReference type="InterPro" id="IPR003151">
    <property type="entry name" value="PIK-rel_kinase_FAT"/>
</dbReference>
<dbReference type="Proteomes" id="UP000719766">
    <property type="component" value="Unassembled WGS sequence"/>
</dbReference>
<protein>
    <submittedName>
        <fullName evidence="3">FAT domain-containing protein</fullName>
    </submittedName>
</protein>
<dbReference type="InterPro" id="IPR014009">
    <property type="entry name" value="PIK_FAT"/>
</dbReference>
<dbReference type="GO" id="GO:0038202">
    <property type="term" value="P:TORC1 signaling"/>
    <property type="evidence" value="ECO:0007669"/>
    <property type="project" value="TreeGrafter"/>
</dbReference>
<dbReference type="AlphaFoldDB" id="A0A9P7AE23"/>
<feature type="domain" description="FAT" evidence="2">
    <location>
        <begin position="171"/>
        <end position="531"/>
    </location>
</feature>
<proteinExistence type="predicted"/>
<sequence>MRNGKPEHRVHGTLVPELHMDNITRIFDLGLAKMKDLFLEFQKERDPAVNSSALENFVSELFPIEWDLSALGVMSAVDLTAHLCYVGWHAVCFRDAKHSRDSSYVPSESEDNSSVSGANNTNNDQPTSASTPKTPRVPSEDVFRMIMVGPSKSNSTVTPVAGTSTKPLNIAATILAITLSAEYGVSKHEEWYERLGRWQEALNTYEKKAQEDPDLLEPELTSFVGEGYGQSHNTLVRAQVLSELEEIIVYKQYADQTDHQAAMQKTWMKRALVLNPEDDPVMWIKFANLCCKSDRMVLTEKTINSLLSPERHLRDDQHLKAPLNIHNSNVETKDHSQRSGVGKAKLEELSRLLARCYFKQGQWQVELKEDRGPVPGQRNVKDILHSYLLATHYDPNWYKAWRTWALANFEVIGHLESQKESMAANIPGSGLAAHTVPAHSEIGFFRSIGLRNENTLQDTLRLLTLWFKFGTHDYVSQAMANGFSMVEVDMWLEVIPQIIACIQTPSINVRRNINNLLTEVRKYHPRLSYIL</sequence>
<dbReference type="GO" id="GO:0005634">
    <property type="term" value="C:nucleus"/>
    <property type="evidence" value="ECO:0007669"/>
    <property type="project" value="TreeGrafter"/>
</dbReference>
<evidence type="ECO:0000259" key="2">
    <source>
        <dbReference type="PROSITE" id="PS51189"/>
    </source>
</evidence>
<dbReference type="RefSeq" id="XP_041153855.1">
    <property type="nucleotide sequence ID" value="XM_041309048.1"/>
</dbReference>
<dbReference type="GO" id="GO:0016242">
    <property type="term" value="P:negative regulation of macroautophagy"/>
    <property type="evidence" value="ECO:0007669"/>
    <property type="project" value="TreeGrafter"/>
</dbReference>
<dbReference type="InterPro" id="IPR050517">
    <property type="entry name" value="DDR_Repair_Kinase"/>
</dbReference>
<dbReference type="InterPro" id="IPR011990">
    <property type="entry name" value="TPR-like_helical_dom_sf"/>
</dbReference>
<accession>A0A9P7AE23</accession>
<dbReference type="GO" id="GO:0005737">
    <property type="term" value="C:cytoplasm"/>
    <property type="evidence" value="ECO:0007669"/>
    <property type="project" value="TreeGrafter"/>
</dbReference>
<dbReference type="Pfam" id="PF02259">
    <property type="entry name" value="FAT"/>
    <property type="match status" value="1"/>
</dbReference>
<dbReference type="GO" id="GO:0031931">
    <property type="term" value="C:TORC1 complex"/>
    <property type="evidence" value="ECO:0007669"/>
    <property type="project" value="TreeGrafter"/>
</dbReference>
<dbReference type="GO" id="GO:0004674">
    <property type="term" value="F:protein serine/threonine kinase activity"/>
    <property type="evidence" value="ECO:0007669"/>
    <property type="project" value="TreeGrafter"/>
</dbReference>
<dbReference type="GeneID" id="64602812"/>
<dbReference type="Gene3D" id="1.25.40.10">
    <property type="entry name" value="Tetratricopeptide repeat domain"/>
    <property type="match status" value="1"/>
</dbReference>